<dbReference type="InterPro" id="IPR015168">
    <property type="entry name" value="SsuA/THI5"/>
</dbReference>
<evidence type="ECO:0000256" key="4">
    <source>
        <dbReference type="SAM" id="SignalP"/>
    </source>
</evidence>
<evidence type="ECO:0000313" key="9">
    <source>
        <dbReference type="Proteomes" id="UP000014148"/>
    </source>
</evidence>
<evidence type="ECO:0000259" key="5">
    <source>
        <dbReference type="Pfam" id="PF09084"/>
    </source>
</evidence>
<sequence>MKKRVMALLALSALVLGLSACGGNSAKSGTADTKKDAKSEKSNTKKITWAQGNSGNVLVSIAKDQGYFKELGLTIDEVPLDEGQLEAVTTGQVDIASNSGTWTPVQMIAAGDDMAIIGGFMLTGSMPIIAADDTEWKGPESLLGSKYGDTISRYATLHELYEQGHDLEKEIDFVDISDDDEITAIQKGELDYAVIGTGKMYQVQNTKGIKIVDYCSDITPNYSCCRMVARDSWVKKNPETVKLLNEALIRAQAYFEANREKCVGLMAEQLGTDKEYVEAYMLNEHYRINPDTVKNTVMDNYKYMKAVGGIDQEDKDVKLEDRIYSDLYKEALDEAVEKYSDEDPEFYKNAVTFYEENNL</sequence>
<dbReference type="AlphaFoldDB" id="R2RLH0"/>
<feature type="domain" description="SsuA/THI5-like" evidence="5">
    <location>
        <begin position="61"/>
        <end position="257"/>
    </location>
</feature>
<dbReference type="PATRIC" id="fig|1158601.3.peg.2456"/>
<organism evidence="6 8">
    <name type="scientific">Enterococcus malodoratus ATCC 43197</name>
    <dbReference type="NCBI Taxonomy" id="1158601"/>
    <lineage>
        <taxon>Bacteria</taxon>
        <taxon>Bacillati</taxon>
        <taxon>Bacillota</taxon>
        <taxon>Bacilli</taxon>
        <taxon>Lactobacillales</taxon>
        <taxon>Enterococcaceae</taxon>
        <taxon>Enterococcus</taxon>
    </lineage>
</organism>
<keyword evidence="3 4" id="KW-0732">Signal</keyword>
<proteinExistence type="inferred from homology"/>
<dbReference type="PANTHER" id="PTHR30024">
    <property type="entry name" value="ALIPHATIC SULFONATES-BINDING PROTEIN-RELATED"/>
    <property type="match status" value="1"/>
</dbReference>
<keyword evidence="9" id="KW-1185">Reference proteome</keyword>
<gene>
    <name evidence="7" type="ORF">I585_04310</name>
    <name evidence="6" type="ORF">UAI_02494</name>
</gene>
<evidence type="ECO:0000313" key="7">
    <source>
        <dbReference type="EMBL" id="EOT63480.1"/>
    </source>
</evidence>
<dbReference type="STRING" id="71451.RV07_GL003480"/>
<dbReference type="SUPFAM" id="SSF53850">
    <property type="entry name" value="Periplasmic binding protein-like II"/>
    <property type="match status" value="1"/>
</dbReference>
<protein>
    <recommendedName>
        <fullName evidence="5">SsuA/THI5-like domain-containing protein</fullName>
    </recommendedName>
</protein>
<dbReference type="OrthoDB" id="9815602at2"/>
<dbReference type="Proteomes" id="UP000014148">
    <property type="component" value="Unassembled WGS sequence"/>
</dbReference>
<dbReference type="RefSeq" id="WP_010741309.1">
    <property type="nucleotide sequence ID" value="NZ_KB946250.1"/>
</dbReference>
<dbReference type="Gene3D" id="3.40.190.10">
    <property type="entry name" value="Periplasmic binding protein-like II"/>
    <property type="match status" value="2"/>
</dbReference>
<dbReference type="eggNOG" id="COG0715">
    <property type="taxonomic scope" value="Bacteria"/>
</dbReference>
<dbReference type="EMBL" id="AJAK01000017">
    <property type="protein sequence ID" value="EOH76819.1"/>
    <property type="molecule type" value="Genomic_DNA"/>
</dbReference>
<evidence type="ECO:0000313" key="6">
    <source>
        <dbReference type="EMBL" id="EOH76819.1"/>
    </source>
</evidence>
<evidence type="ECO:0000256" key="2">
    <source>
        <dbReference type="ARBA" id="ARBA00010742"/>
    </source>
</evidence>
<reference evidence="7 9" key="2">
    <citation type="submission" date="2013-03" db="EMBL/GenBank/DDBJ databases">
        <title>The Genome Sequence of Enterococcus malodoratus ATCC_43197 (PacBio/Illumina hybrid assembly).</title>
        <authorList>
            <consortium name="The Broad Institute Genomics Platform"/>
            <consortium name="The Broad Institute Genome Sequencing Center for Infectious Disease"/>
            <person name="Earl A."/>
            <person name="Russ C."/>
            <person name="Gilmore M."/>
            <person name="Surin D."/>
            <person name="Walker B."/>
            <person name="Young S."/>
            <person name="Zeng Q."/>
            <person name="Gargeya S."/>
            <person name="Fitzgerald M."/>
            <person name="Haas B."/>
            <person name="Abouelleil A."/>
            <person name="Allen A.W."/>
            <person name="Alvarado L."/>
            <person name="Arachchi H.M."/>
            <person name="Berlin A.M."/>
            <person name="Chapman S.B."/>
            <person name="Gainer-Dewar J."/>
            <person name="Goldberg J."/>
            <person name="Griggs A."/>
            <person name="Gujja S."/>
            <person name="Hansen M."/>
            <person name="Howarth C."/>
            <person name="Imamovic A."/>
            <person name="Ireland A."/>
            <person name="Larimer J."/>
            <person name="McCowan C."/>
            <person name="Murphy C."/>
            <person name="Pearson M."/>
            <person name="Poon T.W."/>
            <person name="Priest M."/>
            <person name="Roberts A."/>
            <person name="Saif S."/>
            <person name="Shea T."/>
            <person name="Sisk P."/>
            <person name="Sykes S."/>
            <person name="Wortman J."/>
            <person name="Nusbaum C."/>
            <person name="Birren B."/>
        </authorList>
    </citation>
    <scope>NUCLEOTIDE SEQUENCE [LARGE SCALE GENOMIC DNA]</scope>
    <source>
        <strain evidence="7 9">ATCC 43197</strain>
    </source>
</reference>
<dbReference type="Pfam" id="PF09084">
    <property type="entry name" value="NMT1"/>
    <property type="match status" value="1"/>
</dbReference>
<dbReference type="GO" id="GO:0042597">
    <property type="term" value="C:periplasmic space"/>
    <property type="evidence" value="ECO:0007669"/>
    <property type="project" value="UniProtKB-SubCell"/>
</dbReference>
<dbReference type="PANTHER" id="PTHR30024:SF47">
    <property type="entry name" value="TAURINE-BINDING PERIPLASMIC PROTEIN"/>
    <property type="match status" value="1"/>
</dbReference>
<feature type="chain" id="PRO_5004355186" description="SsuA/THI5-like domain-containing protein" evidence="4">
    <location>
        <begin position="27"/>
        <end position="359"/>
    </location>
</feature>
<evidence type="ECO:0000256" key="3">
    <source>
        <dbReference type="ARBA" id="ARBA00022729"/>
    </source>
</evidence>
<evidence type="ECO:0000256" key="1">
    <source>
        <dbReference type="ARBA" id="ARBA00004418"/>
    </source>
</evidence>
<feature type="signal peptide" evidence="4">
    <location>
        <begin position="1"/>
        <end position="26"/>
    </location>
</feature>
<comment type="similarity">
    <text evidence="2">Belongs to the bacterial solute-binding protein SsuA/TauA family.</text>
</comment>
<comment type="caution">
    <text evidence="6">The sequence shown here is derived from an EMBL/GenBank/DDBJ whole genome shotgun (WGS) entry which is preliminary data.</text>
</comment>
<comment type="subcellular location">
    <subcellularLocation>
        <location evidence="1">Periplasm</location>
    </subcellularLocation>
</comment>
<reference evidence="6 8" key="1">
    <citation type="submission" date="2013-02" db="EMBL/GenBank/DDBJ databases">
        <title>The Genome Sequence of Enterococcus malodoratus ATCC_43197.</title>
        <authorList>
            <consortium name="The Broad Institute Genome Sequencing Platform"/>
            <consortium name="The Broad Institute Genome Sequencing Center for Infectious Disease"/>
            <person name="Earl A.M."/>
            <person name="Gilmore M.S."/>
            <person name="Lebreton F."/>
            <person name="Walker B."/>
            <person name="Young S.K."/>
            <person name="Zeng Q."/>
            <person name="Gargeya S."/>
            <person name="Fitzgerald M."/>
            <person name="Haas B."/>
            <person name="Abouelleil A."/>
            <person name="Alvarado L."/>
            <person name="Arachchi H.M."/>
            <person name="Berlin A.M."/>
            <person name="Chapman S.B."/>
            <person name="Dewar J."/>
            <person name="Goldberg J."/>
            <person name="Griggs A."/>
            <person name="Gujja S."/>
            <person name="Hansen M."/>
            <person name="Howarth C."/>
            <person name="Imamovic A."/>
            <person name="Larimer J."/>
            <person name="McCowan C."/>
            <person name="Murphy C."/>
            <person name="Neiman D."/>
            <person name="Pearson M."/>
            <person name="Priest M."/>
            <person name="Roberts A."/>
            <person name="Saif S."/>
            <person name="Shea T."/>
            <person name="Sisk P."/>
            <person name="Sykes S."/>
            <person name="Wortman J."/>
            <person name="Nusbaum C."/>
            <person name="Birren B."/>
        </authorList>
    </citation>
    <scope>NUCLEOTIDE SEQUENCE [LARGE SCALE GENOMIC DNA]</scope>
    <source>
        <strain evidence="6 8">ATCC 43197</strain>
    </source>
</reference>
<evidence type="ECO:0000313" key="8">
    <source>
        <dbReference type="Proteomes" id="UP000013783"/>
    </source>
</evidence>
<name>R2RLH0_9ENTE</name>
<dbReference type="PROSITE" id="PS51257">
    <property type="entry name" value="PROKAR_LIPOPROTEIN"/>
    <property type="match status" value="1"/>
</dbReference>
<dbReference type="EMBL" id="ASWA01000005">
    <property type="protein sequence ID" value="EOT63480.1"/>
    <property type="molecule type" value="Genomic_DNA"/>
</dbReference>
<accession>R2RLH0</accession>
<dbReference type="Proteomes" id="UP000013783">
    <property type="component" value="Unassembled WGS sequence"/>
</dbReference>